<keyword evidence="2" id="KW-1185">Reference proteome</keyword>
<sequence>MELVLATLDAVALRDRSLLALHSTLGLDRGLELLERVVLKDPDSELFHSGRVIAIQFQLSDTVYTFQIGIQLPPEMAASKLADASHSANSH</sequence>
<gene>
    <name evidence="1" type="ORF">D4739_07005</name>
</gene>
<dbReference type="Proteomes" id="UP000276542">
    <property type="component" value="Unassembled WGS sequence"/>
</dbReference>
<dbReference type="AlphaFoldDB" id="A0A3A5H810"/>
<name>A0A3A5H810_9ACTN</name>
<dbReference type="EMBL" id="QYRP01000002">
    <property type="protein sequence ID" value="RJS45998.1"/>
    <property type="molecule type" value="Genomic_DNA"/>
</dbReference>
<organism evidence="1 2">
    <name type="scientific">Nocardioides cavernaquae</name>
    <dbReference type="NCBI Taxonomy" id="2321396"/>
    <lineage>
        <taxon>Bacteria</taxon>
        <taxon>Bacillati</taxon>
        <taxon>Actinomycetota</taxon>
        <taxon>Actinomycetes</taxon>
        <taxon>Propionibacteriales</taxon>
        <taxon>Nocardioidaceae</taxon>
        <taxon>Nocardioides</taxon>
    </lineage>
</organism>
<evidence type="ECO:0000313" key="1">
    <source>
        <dbReference type="EMBL" id="RJS45998.1"/>
    </source>
</evidence>
<evidence type="ECO:0000313" key="2">
    <source>
        <dbReference type="Proteomes" id="UP000276542"/>
    </source>
</evidence>
<comment type="caution">
    <text evidence="1">The sequence shown here is derived from an EMBL/GenBank/DDBJ whole genome shotgun (WGS) entry which is preliminary data.</text>
</comment>
<accession>A0A3A5H810</accession>
<proteinExistence type="predicted"/>
<dbReference type="OrthoDB" id="3787461at2"/>
<reference evidence="2" key="1">
    <citation type="submission" date="2018-09" db="EMBL/GenBank/DDBJ databases">
        <authorList>
            <person name="Zhu H."/>
        </authorList>
    </citation>
    <scope>NUCLEOTIDE SEQUENCE [LARGE SCALE GENOMIC DNA]</scope>
    <source>
        <strain evidence="2">K1W22B-1</strain>
    </source>
</reference>
<protein>
    <submittedName>
        <fullName evidence="1">Uncharacterized protein</fullName>
    </submittedName>
</protein>
<dbReference type="RefSeq" id="WP_120059897.1">
    <property type="nucleotide sequence ID" value="NZ_QYRP01000002.1"/>
</dbReference>